<dbReference type="AlphaFoldDB" id="A0A177B3S4"/>
<sequence length="117" mass="13626">NHNNIAPIQKKDVLNVKMSNLINKSEYKTMINNEIITRDEPPWNFEYPKKEWVKRLGTLVVNNACYRILFNANARQISNPLKEVAFENVKENSTILKLNNAFVVNYDNDMAVSEKQI</sequence>
<gene>
    <name evidence="1" type="ORF">A3Q56_03298</name>
</gene>
<accession>A0A177B3S4</accession>
<comment type="caution">
    <text evidence="1">The sequence shown here is derived from an EMBL/GenBank/DDBJ whole genome shotgun (WGS) entry which is preliminary data.</text>
</comment>
<dbReference type="EMBL" id="LWCA01000363">
    <property type="protein sequence ID" value="OAF68925.1"/>
    <property type="molecule type" value="Genomic_DNA"/>
</dbReference>
<feature type="non-terminal residue" evidence="1">
    <location>
        <position position="1"/>
    </location>
</feature>
<proteinExistence type="predicted"/>
<protein>
    <submittedName>
        <fullName evidence="1">Uncharacterized protein</fullName>
    </submittedName>
</protein>
<name>A0A177B3S4_9BILA</name>
<reference evidence="1 2" key="1">
    <citation type="submission" date="2016-04" db="EMBL/GenBank/DDBJ databases">
        <title>The genome of Intoshia linei affirms orthonectids as highly simplified spiralians.</title>
        <authorList>
            <person name="Mikhailov K.V."/>
            <person name="Slusarev G.S."/>
            <person name="Nikitin M.A."/>
            <person name="Logacheva M.D."/>
            <person name="Penin A."/>
            <person name="Aleoshin V."/>
            <person name="Panchin Y.V."/>
        </authorList>
    </citation>
    <scope>NUCLEOTIDE SEQUENCE [LARGE SCALE GENOMIC DNA]</scope>
    <source>
        <strain evidence="1">Intl2013</strain>
        <tissue evidence="1">Whole animal</tissue>
    </source>
</reference>
<keyword evidence="2" id="KW-1185">Reference proteome</keyword>
<evidence type="ECO:0000313" key="1">
    <source>
        <dbReference type="EMBL" id="OAF68925.1"/>
    </source>
</evidence>
<evidence type="ECO:0000313" key="2">
    <source>
        <dbReference type="Proteomes" id="UP000078046"/>
    </source>
</evidence>
<organism evidence="1 2">
    <name type="scientific">Intoshia linei</name>
    <dbReference type="NCBI Taxonomy" id="1819745"/>
    <lineage>
        <taxon>Eukaryota</taxon>
        <taxon>Metazoa</taxon>
        <taxon>Spiralia</taxon>
        <taxon>Lophotrochozoa</taxon>
        <taxon>Mesozoa</taxon>
        <taxon>Orthonectida</taxon>
        <taxon>Rhopaluridae</taxon>
        <taxon>Intoshia</taxon>
    </lineage>
</organism>
<dbReference type="Proteomes" id="UP000078046">
    <property type="component" value="Unassembled WGS sequence"/>
</dbReference>